<evidence type="ECO:0000313" key="2">
    <source>
        <dbReference type="EMBL" id="KAG7301733.1"/>
    </source>
</evidence>
<keyword evidence="1" id="KW-0472">Membrane</keyword>
<sequence>MRAIWVLLWKNAIIRKRRYIFTIMEPIVTLGFFILLFVFRKPLTAKLPPNMIEKLGVRQTEPVDLMSATPMPQTIFFYPDNVLTREVMELACYSLYMNVTNAAPAYLHLDSVTEGQDVPSLQLSSILGLTHQ</sequence>
<evidence type="ECO:0000313" key="3">
    <source>
        <dbReference type="Proteomes" id="UP000823941"/>
    </source>
</evidence>
<evidence type="ECO:0000256" key="1">
    <source>
        <dbReference type="SAM" id="Phobius"/>
    </source>
</evidence>
<comment type="caution">
    <text evidence="2">The sequence shown here is derived from an EMBL/GenBank/DDBJ whole genome shotgun (WGS) entry which is preliminary data.</text>
</comment>
<name>A0ABQ7QCN6_PLUXY</name>
<dbReference type="EMBL" id="JAHIBW010000019">
    <property type="protein sequence ID" value="KAG7301733.1"/>
    <property type="molecule type" value="Genomic_DNA"/>
</dbReference>
<reference evidence="2 3" key="1">
    <citation type="submission" date="2021-06" db="EMBL/GenBank/DDBJ databases">
        <title>A haploid diamondback moth (Plutella xylostella L.) genome assembly resolves 31 chromosomes and identifies a diamide resistance mutation.</title>
        <authorList>
            <person name="Ward C.M."/>
            <person name="Perry K.D."/>
            <person name="Baker G."/>
            <person name="Powis K."/>
            <person name="Heckel D.G."/>
            <person name="Baxter S.W."/>
        </authorList>
    </citation>
    <scope>NUCLEOTIDE SEQUENCE [LARGE SCALE GENOMIC DNA]</scope>
    <source>
        <strain evidence="2 3">LV</strain>
        <tissue evidence="2">Single pupa</tissue>
    </source>
</reference>
<keyword evidence="3" id="KW-1185">Reference proteome</keyword>
<keyword evidence="1" id="KW-1133">Transmembrane helix</keyword>
<dbReference type="Proteomes" id="UP000823941">
    <property type="component" value="Chromosome 19"/>
</dbReference>
<proteinExistence type="predicted"/>
<organism evidence="2 3">
    <name type="scientific">Plutella xylostella</name>
    <name type="common">Diamondback moth</name>
    <name type="synonym">Plutella maculipennis</name>
    <dbReference type="NCBI Taxonomy" id="51655"/>
    <lineage>
        <taxon>Eukaryota</taxon>
        <taxon>Metazoa</taxon>
        <taxon>Ecdysozoa</taxon>
        <taxon>Arthropoda</taxon>
        <taxon>Hexapoda</taxon>
        <taxon>Insecta</taxon>
        <taxon>Pterygota</taxon>
        <taxon>Neoptera</taxon>
        <taxon>Endopterygota</taxon>
        <taxon>Lepidoptera</taxon>
        <taxon>Glossata</taxon>
        <taxon>Ditrysia</taxon>
        <taxon>Yponomeutoidea</taxon>
        <taxon>Plutellidae</taxon>
        <taxon>Plutella</taxon>
    </lineage>
</organism>
<protein>
    <submittedName>
        <fullName evidence="2">Uncharacterized protein</fullName>
    </submittedName>
</protein>
<accession>A0ABQ7QCN6</accession>
<feature type="transmembrane region" description="Helical" evidence="1">
    <location>
        <begin position="20"/>
        <end position="39"/>
    </location>
</feature>
<keyword evidence="1" id="KW-0812">Transmembrane</keyword>
<gene>
    <name evidence="2" type="ORF">JYU34_014720</name>
</gene>